<reference evidence="1" key="2">
    <citation type="submission" date="2021-04" db="EMBL/GenBank/DDBJ databases">
        <authorList>
            <person name="Podell S."/>
        </authorList>
    </citation>
    <scope>NUCLEOTIDE SEQUENCE</scope>
    <source>
        <strain evidence="1">Hildebrandi</strain>
    </source>
</reference>
<dbReference type="PANTHER" id="PTHR36050:SF1">
    <property type="entry name" value="O-FUCOSYLTRANSFERASE 30"/>
    <property type="match status" value="1"/>
</dbReference>
<accession>A0A9K3KK61</accession>
<organism evidence="1 2">
    <name type="scientific">Nitzschia inconspicua</name>
    <dbReference type="NCBI Taxonomy" id="303405"/>
    <lineage>
        <taxon>Eukaryota</taxon>
        <taxon>Sar</taxon>
        <taxon>Stramenopiles</taxon>
        <taxon>Ochrophyta</taxon>
        <taxon>Bacillariophyta</taxon>
        <taxon>Bacillariophyceae</taxon>
        <taxon>Bacillariophycidae</taxon>
        <taxon>Bacillariales</taxon>
        <taxon>Bacillariaceae</taxon>
        <taxon>Nitzschia</taxon>
    </lineage>
</organism>
<keyword evidence="2" id="KW-1185">Reference proteome</keyword>
<sequence length="525" mass="59070">MMVPKELGLQRQTKRRFTIAIALLIVLLLRKSIMYTIGVLTVQEGANAAIYPQYTMEVMQQKVTSFNINFSLSSPSPNSYAYTTPNPAFLLFFAHSGYSNQVIALQRAAQLAYKLNRTLVVSPVLPHKGDAADLFPSWNSASYVSICYSLCHYEVIQNWTLGQARLAKETKGPLARFPSFHSIMDFGALQNSTGLQVLDLDEFMQQEHKRSTPKKSLSFFKSYNASIYSFCNANIDHNVTNHVSNHQCQINSPRNYAELVDHIQQQMAKQHGSQEWDEDKQYARDCRVVNIGSGFVLSNNFAKDPTAPAFNAFFSNQPLVEPWNRILKMLLKERCSNNIIGVHVRTLDDKTACEDNTALYDNAAEQVLQRIANRESTATSKKNTKNKIPSKHLVIIGRANRNSKVCLKQALTKAISTIQNKGISINITMTNSSSNTNTLPSIPAVLTVNDLIDQHEDKKQLEKWIDSIPLEVSTRYLILDQLVLAMASELVMQKAYAFGSTFQLLIANRQKYLKENIKALGLTEC</sequence>
<protein>
    <recommendedName>
        <fullName evidence="3">GDP-fucose protein O-fucosyltransferase</fullName>
    </recommendedName>
</protein>
<dbReference type="OrthoDB" id="1882547at2759"/>
<dbReference type="AlphaFoldDB" id="A0A9K3KK61"/>
<dbReference type="Proteomes" id="UP000693970">
    <property type="component" value="Unassembled WGS sequence"/>
</dbReference>
<evidence type="ECO:0000313" key="2">
    <source>
        <dbReference type="Proteomes" id="UP000693970"/>
    </source>
</evidence>
<proteinExistence type="predicted"/>
<name>A0A9K3KK61_9STRA</name>
<reference evidence="1" key="1">
    <citation type="journal article" date="2021" name="Sci. Rep.">
        <title>Diploid genomic architecture of Nitzschia inconspicua, an elite biomass production diatom.</title>
        <authorList>
            <person name="Oliver A."/>
            <person name="Podell S."/>
            <person name="Pinowska A."/>
            <person name="Traller J.C."/>
            <person name="Smith S.R."/>
            <person name="McClure R."/>
            <person name="Beliaev A."/>
            <person name="Bohutskyi P."/>
            <person name="Hill E.A."/>
            <person name="Rabines A."/>
            <person name="Zheng H."/>
            <person name="Allen L.Z."/>
            <person name="Kuo A."/>
            <person name="Grigoriev I.V."/>
            <person name="Allen A.E."/>
            <person name="Hazlebeck D."/>
            <person name="Allen E.E."/>
        </authorList>
    </citation>
    <scope>NUCLEOTIDE SEQUENCE</scope>
    <source>
        <strain evidence="1">Hildebrandi</strain>
    </source>
</reference>
<dbReference type="PANTHER" id="PTHR36050">
    <property type="entry name" value="O-FUCOSYLTRANSFERASE 30"/>
    <property type="match status" value="1"/>
</dbReference>
<gene>
    <name evidence="1" type="ORF">IV203_032728</name>
</gene>
<comment type="caution">
    <text evidence="1">The sequence shown here is derived from an EMBL/GenBank/DDBJ whole genome shotgun (WGS) entry which is preliminary data.</text>
</comment>
<evidence type="ECO:0000313" key="1">
    <source>
        <dbReference type="EMBL" id="KAG7345197.1"/>
    </source>
</evidence>
<evidence type="ECO:0008006" key="3">
    <source>
        <dbReference type="Google" id="ProtNLM"/>
    </source>
</evidence>
<dbReference type="EMBL" id="JAGRRH010000022">
    <property type="protein sequence ID" value="KAG7345197.1"/>
    <property type="molecule type" value="Genomic_DNA"/>
</dbReference>